<reference evidence="2" key="1">
    <citation type="submission" date="2016-10" db="EMBL/GenBank/DDBJ databases">
        <authorList>
            <person name="Varghese N."/>
            <person name="Submissions S."/>
        </authorList>
    </citation>
    <scope>NUCLEOTIDE SEQUENCE [LARGE SCALE GENOMIC DNA]</scope>
    <source>
        <strain evidence="2">DSM 17298</strain>
    </source>
</reference>
<sequence>MKFGYKICSFTILWVFAFKTSFSQDIQHKVVVKNLENKQGVLYVGWYKDPDTFRKIDKAIYRERFEVNHQTEVTVSFTNIPERKYAIAVFLDENDNYKLDTNLLGIPTEKYGFSNNILSALRPATFKESVFDLTHQEMIIHIKLK</sequence>
<dbReference type="AlphaFoldDB" id="A0A1H6AR31"/>
<name>A0A1H6AR31_9BACT</name>
<accession>A0A1H6AR31</accession>
<organism evidence="1 2">
    <name type="scientific">Algoriphagus boritolerans DSM 17298 = JCM 18970</name>
    <dbReference type="NCBI Taxonomy" id="1120964"/>
    <lineage>
        <taxon>Bacteria</taxon>
        <taxon>Pseudomonadati</taxon>
        <taxon>Bacteroidota</taxon>
        <taxon>Cytophagia</taxon>
        <taxon>Cytophagales</taxon>
        <taxon>Cyclobacteriaceae</taxon>
        <taxon>Algoriphagus</taxon>
    </lineage>
</organism>
<dbReference type="EMBL" id="FNVR01000055">
    <property type="protein sequence ID" value="SEG50660.1"/>
    <property type="molecule type" value="Genomic_DNA"/>
</dbReference>
<evidence type="ECO:0000313" key="1">
    <source>
        <dbReference type="EMBL" id="SEG50660.1"/>
    </source>
</evidence>
<protein>
    <submittedName>
        <fullName evidence="1">Uncharacterized conserved protein, DUF2141 family</fullName>
    </submittedName>
</protein>
<evidence type="ECO:0000313" key="2">
    <source>
        <dbReference type="Proteomes" id="UP000236736"/>
    </source>
</evidence>
<proteinExistence type="predicted"/>
<dbReference type="InterPro" id="IPR018673">
    <property type="entry name" value="DUF2141"/>
</dbReference>
<keyword evidence="2" id="KW-1185">Reference proteome</keyword>
<dbReference type="Proteomes" id="UP000236736">
    <property type="component" value="Unassembled WGS sequence"/>
</dbReference>
<dbReference type="Pfam" id="PF09912">
    <property type="entry name" value="DUF2141"/>
    <property type="match status" value="1"/>
</dbReference>
<dbReference type="STRING" id="1120964.GCA_001313265_07739"/>
<gene>
    <name evidence="1" type="ORF">SAMN03080598_04253</name>
</gene>